<feature type="compositionally biased region" description="Basic and acidic residues" evidence="1">
    <location>
        <begin position="148"/>
        <end position="160"/>
    </location>
</feature>
<keyword evidence="3" id="KW-1185">Reference proteome</keyword>
<feature type="compositionally biased region" description="Polar residues" evidence="1">
    <location>
        <begin position="180"/>
        <end position="189"/>
    </location>
</feature>
<evidence type="ECO:0000313" key="3">
    <source>
        <dbReference type="Proteomes" id="UP000301424"/>
    </source>
</evidence>
<proteinExistence type="predicted"/>
<organism evidence="2 3">
    <name type="scientific">Burkholderia phage BcepSauron</name>
    <dbReference type="NCBI Taxonomy" id="2530033"/>
    <lineage>
        <taxon>Viruses</taxon>
        <taxon>Duplodnaviria</taxon>
        <taxon>Heunggongvirae</taxon>
        <taxon>Uroviricota</taxon>
        <taxon>Caudoviricetes</taxon>
        <taxon>Sarumanvirus</taxon>
        <taxon>Sarumanvirus bcepsauron</taxon>
    </lineage>
</organism>
<reference evidence="2 3" key="1">
    <citation type="submission" date="2019-02" db="EMBL/GenBank/DDBJ databases">
        <title>Complete genome sequence of Burkholderia cenocepacia phage BcepSauron.</title>
        <authorList>
            <person name="Park K."/>
            <person name="Gonzalez C."/>
            <person name="Liu M."/>
            <person name="Gill J."/>
        </authorList>
    </citation>
    <scope>NUCLEOTIDE SEQUENCE [LARGE SCALE GENOMIC DNA]</scope>
</reference>
<protein>
    <submittedName>
        <fullName evidence="2">Uncharacterized protein</fullName>
    </submittedName>
</protein>
<feature type="compositionally biased region" description="Polar residues" evidence="1">
    <location>
        <begin position="18"/>
        <end position="33"/>
    </location>
</feature>
<feature type="compositionally biased region" description="Basic and acidic residues" evidence="1">
    <location>
        <begin position="88"/>
        <end position="107"/>
    </location>
</feature>
<dbReference type="EMBL" id="MK552141">
    <property type="protein sequence ID" value="QBQ74464.1"/>
    <property type="molecule type" value="Genomic_DNA"/>
</dbReference>
<name>A0A482ML14_9CAUD</name>
<sequence>MAILTKEKEQVVAARENAASTSLHFPNETTKAAETSEVKLRHGSTKAEMLHEPGEEPGGSTHFNNDTKFSEKTNRMNGGKTTAAADEGGPKVEPGKALDKPKKHPGEVKLAPQSKPKVPTEAGFEDQSPNIADELRNDEAPAGPAIHNDPDASEDTHTDSGVEAAGDGLASRRAHETGEVGQQSTQTMPNDIDPADGYITTGETPTDGAEPGTAPVLPNADSGAELEPGAGATEQSLMLEPGAVADVDTFEDAEDEPGVTTPALDTVTDDEILQNAPAEEEMPLVDIDGVPDDDVDDVVFANVGTDVRVLKGPRVIANLSQRQAVKAGVDKMYLSDNFASVTASEMEKHGLRAGLKGMGFVLATVNLGKADVLNKRVEAKALKLTAGLRAEAQAQDEAMDQCMAIAAVGINRAGYFKDVRNELRASLEAEFSAAGVRGAEKLIRRVFASAGVDYAKAILTIASQLRELPVEVRNSHVTALNMLGDDEGMDEDEDDHETDAAACDGGPEFVDQFEEDSRAPTSVKAALFSARPGYASPRRQATTASRRGGMSVTAAAILSGEAALPFGM</sequence>
<feature type="region of interest" description="Disordered" evidence="1">
    <location>
        <begin position="14"/>
        <end position="214"/>
    </location>
</feature>
<gene>
    <name evidence="2" type="ORF">BcepSauron_084</name>
</gene>
<dbReference type="Proteomes" id="UP000301424">
    <property type="component" value="Segment"/>
</dbReference>
<evidence type="ECO:0000313" key="2">
    <source>
        <dbReference type="EMBL" id="QBQ74464.1"/>
    </source>
</evidence>
<accession>A0A482ML14</accession>
<evidence type="ECO:0000256" key="1">
    <source>
        <dbReference type="SAM" id="MobiDB-lite"/>
    </source>
</evidence>